<reference evidence="4" key="1">
    <citation type="submission" date="2016-11" db="UniProtKB">
        <authorList>
            <consortium name="WormBaseParasite"/>
        </authorList>
    </citation>
    <scope>IDENTIFICATION</scope>
</reference>
<organism evidence="3 4">
    <name type="scientific">Caenorhabditis tropicalis</name>
    <dbReference type="NCBI Taxonomy" id="1561998"/>
    <lineage>
        <taxon>Eukaryota</taxon>
        <taxon>Metazoa</taxon>
        <taxon>Ecdysozoa</taxon>
        <taxon>Nematoda</taxon>
        <taxon>Chromadorea</taxon>
        <taxon>Rhabditida</taxon>
        <taxon>Rhabditina</taxon>
        <taxon>Rhabditomorpha</taxon>
        <taxon>Rhabditoidea</taxon>
        <taxon>Rhabditidae</taxon>
        <taxon>Peloderinae</taxon>
        <taxon>Caenorhabditis</taxon>
    </lineage>
</organism>
<feature type="domain" description="Sdz-33 F-box" evidence="2">
    <location>
        <begin position="202"/>
        <end position="260"/>
    </location>
</feature>
<sequence>MDRFPLFRLPVVAISEVMKMFDLFEITMLSMCSKRTHRWIKSFRVHRPDLKIEVSHYFNIWVEIKNDSTKENLFFKFVNHLSAYDKTKMNRSIKIGNHPDIPMNIEIVGSSTDIYLYFDVKIEGIKAVTEYFCSLFEKEIYGASLSTVLRRSAPVTIMEWILKRQKRIHFLMLESWDMTETIATNLLSKFNNAEIVMIDFEFRSKFKSSFKFEGTKIEILNSDWFTLNNLLNISCFHLFLAKSKLTSVDMNEFLKHWMTNDLKFKEIKIEMEEIQLDVLFSEISVIQRTNDVKRIYKKSENQSIDIYGGFDIKRNNDGVTATIVHDGGFEEVRREFWMIVWG</sequence>
<proteinExistence type="predicted"/>
<dbReference type="InterPro" id="IPR012885">
    <property type="entry name" value="F-box_Sdz-33"/>
</dbReference>
<feature type="domain" description="F-box" evidence="1">
    <location>
        <begin position="6"/>
        <end position="46"/>
    </location>
</feature>
<evidence type="ECO:0000259" key="2">
    <source>
        <dbReference type="Pfam" id="PF07735"/>
    </source>
</evidence>
<dbReference type="Proteomes" id="UP000095282">
    <property type="component" value="Unplaced"/>
</dbReference>
<evidence type="ECO:0000313" key="3">
    <source>
        <dbReference type="Proteomes" id="UP000095282"/>
    </source>
</evidence>
<keyword evidence="3" id="KW-1185">Reference proteome</keyword>
<dbReference type="PANTHER" id="PTHR21503">
    <property type="entry name" value="F-BOX-CONTAINING HYPOTHETICAL PROTEIN C.ELEGANS"/>
    <property type="match status" value="1"/>
</dbReference>
<dbReference type="AlphaFoldDB" id="A0A1I7U4J7"/>
<name>A0A1I7U4J7_9PELO</name>
<dbReference type="PANTHER" id="PTHR21503:SF8">
    <property type="entry name" value="F-BOX ASSOCIATED DOMAIN-CONTAINING PROTEIN-RELATED"/>
    <property type="match status" value="1"/>
</dbReference>
<dbReference type="Pfam" id="PF07735">
    <property type="entry name" value="FBA_2"/>
    <property type="match status" value="1"/>
</dbReference>
<dbReference type="InterPro" id="IPR001810">
    <property type="entry name" value="F-box_dom"/>
</dbReference>
<dbReference type="Pfam" id="PF00646">
    <property type="entry name" value="F-box"/>
    <property type="match status" value="1"/>
</dbReference>
<dbReference type="WBParaSite" id="Csp11.Scaffold629.g14781.t1">
    <property type="protein sequence ID" value="Csp11.Scaffold629.g14781.t1"/>
    <property type="gene ID" value="Csp11.Scaffold629.g14781"/>
</dbReference>
<evidence type="ECO:0000259" key="1">
    <source>
        <dbReference type="Pfam" id="PF00646"/>
    </source>
</evidence>
<protein>
    <submittedName>
        <fullName evidence="4">FBA_2 domain-containing protein</fullName>
    </submittedName>
</protein>
<accession>A0A1I7U4J7</accession>
<evidence type="ECO:0000313" key="4">
    <source>
        <dbReference type="WBParaSite" id="Csp11.Scaffold629.g14781.t1"/>
    </source>
</evidence>
<dbReference type="eggNOG" id="ENOG502TJTA">
    <property type="taxonomic scope" value="Eukaryota"/>
</dbReference>